<dbReference type="EMBL" id="JARQWQ010000131">
    <property type="protein sequence ID" value="KAK2549161.1"/>
    <property type="molecule type" value="Genomic_DNA"/>
</dbReference>
<evidence type="ECO:0000313" key="1">
    <source>
        <dbReference type="EMBL" id="KAK2549161.1"/>
    </source>
</evidence>
<comment type="caution">
    <text evidence="1">The sequence shown here is derived from an EMBL/GenBank/DDBJ whole genome shotgun (WGS) entry which is preliminary data.</text>
</comment>
<reference evidence="1" key="2">
    <citation type="journal article" date="2023" name="Science">
        <title>Genomic signatures of disease resistance in endangered staghorn corals.</title>
        <authorList>
            <person name="Vollmer S.V."/>
            <person name="Selwyn J.D."/>
            <person name="Despard B.A."/>
            <person name="Roesel C.L."/>
        </authorList>
    </citation>
    <scope>NUCLEOTIDE SEQUENCE</scope>
    <source>
        <strain evidence="1">K2</strain>
    </source>
</reference>
<gene>
    <name evidence="1" type="ORF">P5673_030542</name>
</gene>
<dbReference type="AlphaFoldDB" id="A0AAD9PU60"/>
<reference evidence="1" key="1">
    <citation type="journal article" date="2023" name="G3 (Bethesda)">
        <title>Whole genome assembly and annotation of the endangered Caribbean coral Acropora cervicornis.</title>
        <authorList>
            <person name="Selwyn J.D."/>
            <person name="Vollmer S.V."/>
        </authorList>
    </citation>
    <scope>NUCLEOTIDE SEQUENCE</scope>
    <source>
        <strain evidence="1">K2</strain>
    </source>
</reference>
<name>A0AAD9PU60_ACRCE</name>
<organism evidence="1 2">
    <name type="scientific">Acropora cervicornis</name>
    <name type="common">Staghorn coral</name>
    <dbReference type="NCBI Taxonomy" id="6130"/>
    <lineage>
        <taxon>Eukaryota</taxon>
        <taxon>Metazoa</taxon>
        <taxon>Cnidaria</taxon>
        <taxon>Anthozoa</taxon>
        <taxon>Hexacorallia</taxon>
        <taxon>Scleractinia</taxon>
        <taxon>Astrocoeniina</taxon>
        <taxon>Acroporidae</taxon>
        <taxon>Acropora</taxon>
    </lineage>
</organism>
<dbReference type="Proteomes" id="UP001249851">
    <property type="component" value="Unassembled WGS sequence"/>
</dbReference>
<evidence type="ECO:0000313" key="2">
    <source>
        <dbReference type="Proteomes" id="UP001249851"/>
    </source>
</evidence>
<accession>A0AAD9PU60</accession>
<protein>
    <submittedName>
        <fullName evidence="1">Uncharacterized protein</fullName>
    </submittedName>
</protein>
<proteinExistence type="predicted"/>
<sequence>MKSASNEKKKSHGTSPQLLLAGILPCTSALICNTTVKLFDSFREKGNLFMLGLAPSGAGKSRACNIGCVRLFISHLEQQTDQGILVDETSLNGLINHFVNFQRGAGRECVPVLCIDDTFLSKLISTFSQSTTRKTLLNTH</sequence>
<keyword evidence="2" id="KW-1185">Reference proteome</keyword>